<feature type="transmembrane region" description="Helical" evidence="1">
    <location>
        <begin position="6"/>
        <end position="23"/>
    </location>
</feature>
<keyword evidence="1" id="KW-0472">Membrane</keyword>
<evidence type="ECO:0000313" key="2">
    <source>
        <dbReference type="EMBL" id="BBY62184.1"/>
    </source>
</evidence>
<keyword evidence="1" id="KW-0812">Transmembrane</keyword>
<proteinExistence type="predicted"/>
<dbReference type="RefSeq" id="WP_163746032.1">
    <property type="nucleotide sequence ID" value="NZ_AP022596.1"/>
</dbReference>
<reference evidence="2 3" key="1">
    <citation type="journal article" date="2019" name="Emerg. Microbes Infect.">
        <title>Comprehensive subspecies identification of 175 nontuberculous mycobacteria species based on 7547 genomic profiles.</title>
        <authorList>
            <person name="Matsumoto Y."/>
            <person name="Kinjo T."/>
            <person name="Motooka D."/>
            <person name="Nabeya D."/>
            <person name="Jung N."/>
            <person name="Uechi K."/>
            <person name="Horii T."/>
            <person name="Iida T."/>
            <person name="Fujita J."/>
            <person name="Nakamura S."/>
        </authorList>
    </citation>
    <scope>NUCLEOTIDE SEQUENCE [LARGE SCALE GENOMIC DNA]</scope>
    <source>
        <strain evidence="2 3">JCM 30396</strain>
    </source>
</reference>
<feature type="transmembrane region" description="Helical" evidence="1">
    <location>
        <begin position="35"/>
        <end position="53"/>
    </location>
</feature>
<keyword evidence="1" id="KW-1133">Transmembrane helix</keyword>
<dbReference type="AlphaFoldDB" id="A0A7I7SYS5"/>
<dbReference type="NCBIfam" id="NF045477">
    <property type="entry name" value="LPO_1073_dom"/>
    <property type="match status" value="1"/>
</dbReference>
<evidence type="ECO:0000256" key="1">
    <source>
        <dbReference type="SAM" id="Phobius"/>
    </source>
</evidence>
<sequence>MLAQRLLWGGGTITSAVMTYLAFAQVENQLARWSFGLVFGLLLIASLVMFPWGQNADGSGRSIATTIRGQRNASLVSGDGSTNTGNVTNSGDGAVTTINLHGLQVTVTELRQLTLDASRSVVLPEARTVAKEVASETAGHAIEERSSALVQKVIDRFNETNPELFARWDDPRFLAALTVAQRGYAETGDETLADLYAELLTTLASQKVRTRREILVRQAIDVAGRLTTEHVNALAVKLYIYYFKYTEPWDTDQFIAAYDTLLSPYYGRIPTSPLDYQYMSSAGVGYIDQLQAFANTPYQQIWKSYPNSMYPAFTFAEMRETLLSDDYEYLDEVQELLGMIGTNPDNFVQTGTGTMVKSEGIEELRFRVAPDAIGTVLSTDKNVVNGLTEPQKLLRSMIEERALSVQQFAVRVRELKPDLADFFDSFNKQGGFGGFQLHPVGFILAQNEIADQAPQLAALIDSAIDDG</sequence>
<dbReference type="InterPro" id="IPR053773">
    <property type="entry name" value="Vpar_1526-like"/>
</dbReference>
<organism evidence="2 3">
    <name type="scientific">Mycolicibacterium helvum</name>
    <dbReference type="NCBI Taxonomy" id="1534349"/>
    <lineage>
        <taxon>Bacteria</taxon>
        <taxon>Bacillati</taxon>
        <taxon>Actinomycetota</taxon>
        <taxon>Actinomycetes</taxon>
        <taxon>Mycobacteriales</taxon>
        <taxon>Mycobacteriaceae</taxon>
        <taxon>Mycolicibacterium</taxon>
    </lineage>
</organism>
<name>A0A7I7SYS5_9MYCO</name>
<accession>A0A7I7SYS5</accession>
<keyword evidence="3" id="KW-1185">Reference proteome</keyword>
<dbReference type="KEGG" id="mhev:MHEL_04270"/>
<gene>
    <name evidence="2" type="ORF">MHEL_04270</name>
</gene>
<dbReference type="EMBL" id="AP022596">
    <property type="protein sequence ID" value="BBY62184.1"/>
    <property type="molecule type" value="Genomic_DNA"/>
</dbReference>
<dbReference type="Proteomes" id="UP000467148">
    <property type="component" value="Chromosome"/>
</dbReference>
<protein>
    <submittedName>
        <fullName evidence="2">Uncharacterized protein</fullName>
    </submittedName>
</protein>
<evidence type="ECO:0000313" key="3">
    <source>
        <dbReference type="Proteomes" id="UP000467148"/>
    </source>
</evidence>